<protein>
    <submittedName>
        <fullName evidence="4">RHS repeat-associated core domain-containing protein</fullName>
    </submittedName>
</protein>
<feature type="domain" description="Teneurin-like YD-shell" evidence="3">
    <location>
        <begin position="52"/>
        <end position="161"/>
    </location>
</feature>
<proteinExistence type="predicted"/>
<evidence type="ECO:0000313" key="4">
    <source>
        <dbReference type="EMBL" id="MEQ2511863.1"/>
    </source>
</evidence>
<gene>
    <name evidence="4" type="ORF">WMO66_11520</name>
</gene>
<evidence type="ECO:0000256" key="2">
    <source>
        <dbReference type="SAM" id="MobiDB-lite"/>
    </source>
</evidence>
<sequence>MISILNSIAHHFSEINACFPAASCGQLRQNAKYAIMLTDTIFRETIGSGSSATIMDFIYDNQGLPFALNYSTNNGSSFTTYYVLNLQGDVVKLVDGGGTSVASYAYDAWGKILSSSGSKAEINPLRYRGYYYDTETGFYYLQSRYYDPVTHRFINADSYSSTGQGIIGYNMFAYCNNSPVIQADHTGEFGLLTLVSAVVSAAVNVATTYIAAKATGQEYTLTDALVSAAIGAVNAIPGAGPFIAGGISGAYSAYTAVKNGATAGEAALCFAVSATATTASIGNLANLGTESALRIAATASADLVFGTGYNCIAATTNKAVSVKAGERKASGTQTTSTTRSRNTQKRGNKRTGYTMCLY</sequence>
<keyword evidence="5" id="KW-1185">Reference proteome</keyword>
<feature type="compositionally biased region" description="Low complexity" evidence="2">
    <location>
        <begin position="332"/>
        <end position="341"/>
    </location>
</feature>
<organism evidence="4 5">
    <name type="scientific">Faecousia intestinalis</name>
    <dbReference type="NCBI Taxonomy" id="3133167"/>
    <lineage>
        <taxon>Bacteria</taxon>
        <taxon>Bacillati</taxon>
        <taxon>Bacillota</taxon>
        <taxon>Clostridia</taxon>
        <taxon>Eubacteriales</taxon>
        <taxon>Oscillospiraceae</taxon>
        <taxon>Faecousia</taxon>
    </lineage>
</organism>
<dbReference type="Proteomes" id="UP001491552">
    <property type="component" value="Unassembled WGS sequence"/>
</dbReference>
<evidence type="ECO:0000313" key="5">
    <source>
        <dbReference type="Proteomes" id="UP001491552"/>
    </source>
</evidence>
<comment type="caution">
    <text evidence="4">The sequence shown here is derived from an EMBL/GenBank/DDBJ whole genome shotgun (WGS) entry which is preliminary data.</text>
</comment>
<dbReference type="NCBIfam" id="TIGR03696">
    <property type="entry name" value="Rhs_assc_core"/>
    <property type="match status" value="1"/>
</dbReference>
<feature type="region of interest" description="Disordered" evidence="2">
    <location>
        <begin position="325"/>
        <end position="350"/>
    </location>
</feature>
<reference evidence="4 5" key="1">
    <citation type="submission" date="2024-03" db="EMBL/GenBank/DDBJ databases">
        <title>Human intestinal bacterial collection.</title>
        <authorList>
            <person name="Pauvert C."/>
            <person name="Hitch T.C.A."/>
            <person name="Clavel T."/>
        </authorList>
    </citation>
    <scope>NUCLEOTIDE SEQUENCE [LARGE SCALE GENOMIC DNA]</scope>
    <source>
        <strain evidence="4 5">CLA-AA-H192</strain>
    </source>
</reference>
<dbReference type="Pfam" id="PF25023">
    <property type="entry name" value="TEN_YD-shell"/>
    <property type="match status" value="1"/>
</dbReference>
<evidence type="ECO:0000256" key="1">
    <source>
        <dbReference type="ARBA" id="ARBA00022737"/>
    </source>
</evidence>
<dbReference type="PANTHER" id="PTHR32305">
    <property type="match status" value="1"/>
</dbReference>
<dbReference type="EMBL" id="JBBMFF010000248">
    <property type="protein sequence ID" value="MEQ2511863.1"/>
    <property type="molecule type" value="Genomic_DNA"/>
</dbReference>
<name>A0ABV1G9A8_9FIRM</name>
<keyword evidence="1" id="KW-0677">Repeat</keyword>
<dbReference type="InterPro" id="IPR056823">
    <property type="entry name" value="TEN-like_YD-shell"/>
</dbReference>
<dbReference type="InterPro" id="IPR050708">
    <property type="entry name" value="T6SS_VgrG/RHS"/>
</dbReference>
<dbReference type="Gene3D" id="2.180.10.10">
    <property type="entry name" value="RHS repeat-associated core"/>
    <property type="match status" value="1"/>
</dbReference>
<accession>A0ABV1G9A8</accession>
<dbReference type="RefSeq" id="WP_349136565.1">
    <property type="nucleotide sequence ID" value="NZ_JBBMFF010000248.1"/>
</dbReference>
<evidence type="ECO:0000259" key="3">
    <source>
        <dbReference type="Pfam" id="PF25023"/>
    </source>
</evidence>
<dbReference type="InterPro" id="IPR022385">
    <property type="entry name" value="Rhs_assc_core"/>
</dbReference>
<dbReference type="PANTHER" id="PTHR32305:SF15">
    <property type="entry name" value="PROTEIN RHSA-RELATED"/>
    <property type="match status" value="1"/>
</dbReference>